<dbReference type="GO" id="GO:0000177">
    <property type="term" value="C:cytoplasmic exosome (RNase complex)"/>
    <property type="evidence" value="ECO:0007669"/>
    <property type="project" value="TreeGrafter"/>
</dbReference>
<dbReference type="CDD" id="cd11368">
    <property type="entry name" value="RNase_PH_RRP45"/>
    <property type="match status" value="1"/>
</dbReference>
<dbReference type="GO" id="GO:0000467">
    <property type="term" value="P:exonucleolytic trimming to generate mature 3'-end of 5.8S rRNA from tricistronic rRNA transcript (SSU-rRNA, 5.8S rRNA, LSU-rRNA)"/>
    <property type="evidence" value="ECO:0007669"/>
    <property type="project" value="TreeGrafter"/>
</dbReference>
<dbReference type="Pfam" id="PF03725">
    <property type="entry name" value="RNase_PH_C"/>
    <property type="match status" value="1"/>
</dbReference>
<dbReference type="InterPro" id="IPR027408">
    <property type="entry name" value="PNPase/RNase_PH_dom_sf"/>
</dbReference>
<feature type="compositionally biased region" description="Acidic residues" evidence="7">
    <location>
        <begin position="348"/>
        <end position="384"/>
    </location>
</feature>
<accession>A0A6U0EED6</accession>
<gene>
    <name evidence="10" type="ORF">OMED0929_LOCUS3660</name>
    <name evidence="11" type="ORF">OMED0936_LOCUS70</name>
</gene>
<dbReference type="InterPro" id="IPR015847">
    <property type="entry name" value="ExoRNase_PH_dom2"/>
</dbReference>
<dbReference type="GO" id="GO:0071035">
    <property type="term" value="P:nuclear polyadenylation-dependent rRNA catabolic process"/>
    <property type="evidence" value="ECO:0007669"/>
    <property type="project" value="TreeGrafter"/>
</dbReference>
<keyword evidence="5" id="KW-0694">RNA-binding</keyword>
<dbReference type="InterPro" id="IPR001247">
    <property type="entry name" value="ExoRNase_PH_dom1"/>
</dbReference>
<dbReference type="Pfam" id="PF01138">
    <property type="entry name" value="RNase_PH"/>
    <property type="match status" value="1"/>
</dbReference>
<feature type="region of interest" description="Disordered" evidence="7">
    <location>
        <begin position="323"/>
        <end position="411"/>
    </location>
</feature>
<evidence type="ECO:0000256" key="6">
    <source>
        <dbReference type="ARBA" id="ARBA00023242"/>
    </source>
</evidence>
<comment type="subcellular location">
    <subcellularLocation>
        <location evidence="2">Cytoplasm</location>
    </subcellularLocation>
    <subcellularLocation>
        <location evidence="1">Nucleus</location>
    </subcellularLocation>
</comment>
<evidence type="ECO:0000259" key="9">
    <source>
        <dbReference type="Pfam" id="PF03725"/>
    </source>
</evidence>
<dbReference type="EMBL" id="HBFF01000087">
    <property type="protein sequence ID" value="CAD8727162.1"/>
    <property type="molecule type" value="Transcribed_RNA"/>
</dbReference>
<evidence type="ECO:0000313" key="11">
    <source>
        <dbReference type="EMBL" id="CAD8727162.1"/>
    </source>
</evidence>
<dbReference type="GO" id="GO:0016075">
    <property type="term" value="P:rRNA catabolic process"/>
    <property type="evidence" value="ECO:0007669"/>
    <property type="project" value="TreeGrafter"/>
</dbReference>
<dbReference type="GO" id="GO:0071028">
    <property type="term" value="P:nuclear mRNA surveillance"/>
    <property type="evidence" value="ECO:0007669"/>
    <property type="project" value="TreeGrafter"/>
</dbReference>
<dbReference type="GO" id="GO:0034476">
    <property type="term" value="P:U5 snRNA 3'-end processing"/>
    <property type="evidence" value="ECO:0007669"/>
    <property type="project" value="TreeGrafter"/>
</dbReference>
<evidence type="ECO:0000256" key="3">
    <source>
        <dbReference type="ARBA" id="ARBA00006678"/>
    </source>
</evidence>
<organism evidence="11">
    <name type="scientific">Ostreococcus mediterraneus</name>
    <dbReference type="NCBI Taxonomy" id="1486918"/>
    <lineage>
        <taxon>Eukaryota</taxon>
        <taxon>Viridiplantae</taxon>
        <taxon>Chlorophyta</taxon>
        <taxon>Mamiellophyceae</taxon>
        <taxon>Mamiellales</taxon>
        <taxon>Bathycoccaceae</taxon>
        <taxon>Ostreococcus</taxon>
    </lineage>
</organism>
<feature type="compositionally biased region" description="Basic residues" evidence="7">
    <location>
        <begin position="463"/>
        <end position="473"/>
    </location>
</feature>
<dbReference type="EMBL" id="HBEW01004384">
    <property type="protein sequence ID" value="CAD8582070.1"/>
    <property type="molecule type" value="Transcribed_RNA"/>
</dbReference>
<dbReference type="GO" id="GO:0035925">
    <property type="term" value="F:mRNA 3'-UTR AU-rich region binding"/>
    <property type="evidence" value="ECO:0007669"/>
    <property type="project" value="TreeGrafter"/>
</dbReference>
<dbReference type="SUPFAM" id="SSF55666">
    <property type="entry name" value="Ribonuclease PH domain 2-like"/>
    <property type="match status" value="1"/>
</dbReference>
<dbReference type="GO" id="GO:0071038">
    <property type="term" value="P:TRAMP-dependent tRNA surveillance pathway"/>
    <property type="evidence" value="ECO:0007669"/>
    <property type="project" value="TreeGrafter"/>
</dbReference>
<dbReference type="InterPro" id="IPR050590">
    <property type="entry name" value="Exosome_comp_Rrp42_subfam"/>
</dbReference>
<evidence type="ECO:0000313" key="10">
    <source>
        <dbReference type="EMBL" id="CAD8582070.1"/>
    </source>
</evidence>
<dbReference type="GO" id="GO:0034475">
    <property type="term" value="P:U4 snRNA 3'-end processing"/>
    <property type="evidence" value="ECO:0007669"/>
    <property type="project" value="TreeGrafter"/>
</dbReference>
<evidence type="ECO:0000259" key="8">
    <source>
        <dbReference type="Pfam" id="PF01138"/>
    </source>
</evidence>
<dbReference type="Gene3D" id="3.30.230.70">
    <property type="entry name" value="GHMP Kinase, N-terminal domain"/>
    <property type="match status" value="1"/>
</dbReference>
<name>A0A6U0EED6_9CHLO</name>
<proteinExistence type="inferred from homology"/>
<dbReference type="InterPro" id="IPR020568">
    <property type="entry name" value="Ribosomal_Su5_D2-typ_SF"/>
</dbReference>
<evidence type="ECO:0000256" key="4">
    <source>
        <dbReference type="ARBA" id="ARBA00022490"/>
    </source>
</evidence>
<dbReference type="PANTHER" id="PTHR11097">
    <property type="entry name" value="EXOSOME COMPLEX EXONUCLEASE RIBOSOMAL RNA PROCESSING PROTEIN"/>
    <property type="match status" value="1"/>
</dbReference>
<sequence length="473" mass="50485">MRPFTTRADDIVPTINREFIIDCLRGDDEGVFRMDARLPNDAREHLDISLGPSAGTCVVTLGHTRVCASTSAKLEKPTSGGSSAEGSLRVDVEISSGARRGFASAGAGDRDTRARARELGALLERGLKDARAVDVESLCVLAGKAVWVITCNVTVLAHDGNLAGAASLAACGSLMTFRRPECAIDANAGTVTVCDIDAREPIALNMHHYPIASTFCFYDEVPGIAVFDPNLDEEVTADGVVVVVSNTHDEICAIAKSGRGVSSEDVKRCARASSMTARAWTETLKEAHAEFEAKRAQGKIRTHYDGYKNAPDDDYLLEAYEKAERDGDASSAPMDAAGDAADKQEEGRGDDDDDDAESDSAEDEIDDDDDDDDDADADGGEDADVLTSQKRRPSKKPSAAAARKATFDDADVDDIDALFEKAEKHKQKALGTWEDVLPGDGDTLAGAVKPRKKLKKNADDAPKKKKKTTSKAS</sequence>
<dbReference type="AlphaFoldDB" id="A0A6U0EED6"/>
<dbReference type="GO" id="GO:0034473">
    <property type="term" value="P:U1 snRNA 3'-end processing"/>
    <property type="evidence" value="ECO:0007669"/>
    <property type="project" value="TreeGrafter"/>
</dbReference>
<dbReference type="SUPFAM" id="SSF54211">
    <property type="entry name" value="Ribosomal protein S5 domain 2-like"/>
    <property type="match status" value="1"/>
</dbReference>
<dbReference type="InterPro" id="IPR036345">
    <property type="entry name" value="ExoRNase_PH_dom2_sf"/>
</dbReference>
<dbReference type="GO" id="GO:0000176">
    <property type="term" value="C:nuclear exosome (RNase complex)"/>
    <property type="evidence" value="ECO:0007669"/>
    <property type="project" value="TreeGrafter"/>
</dbReference>
<evidence type="ECO:0000256" key="1">
    <source>
        <dbReference type="ARBA" id="ARBA00004123"/>
    </source>
</evidence>
<comment type="similarity">
    <text evidence="3">Belongs to the RNase PH family.</text>
</comment>
<keyword evidence="4" id="KW-0963">Cytoplasm</keyword>
<dbReference type="PANTHER" id="PTHR11097:SF14">
    <property type="entry name" value="EXOSOME COMPLEX COMPONENT RRP45"/>
    <property type="match status" value="1"/>
</dbReference>
<feature type="region of interest" description="Disordered" evidence="7">
    <location>
        <begin position="424"/>
        <end position="473"/>
    </location>
</feature>
<feature type="domain" description="Exoribonuclease phosphorolytic" evidence="9">
    <location>
        <begin position="208"/>
        <end position="271"/>
    </location>
</feature>
<feature type="domain" description="Exoribonuclease phosphorolytic" evidence="8">
    <location>
        <begin position="52"/>
        <end position="180"/>
    </location>
</feature>
<dbReference type="InterPro" id="IPR033100">
    <property type="entry name" value="Rrp45"/>
</dbReference>
<evidence type="ECO:0000256" key="7">
    <source>
        <dbReference type="SAM" id="MobiDB-lite"/>
    </source>
</evidence>
<reference evidence="11" key="1">
    <citation type="submission" date="2021-01" db="EMBL/GenBank/DDBJ databases">
        <authorList>
            <person name="Corre E."/>
            <person name="Pelletier E."/>
            <person name="Niang G."/>
            <person name="Scheremetjew M."/>
            <person name="Finn R."/>
            <person name="Kale V."/>
            <person name="Holt S."/>
            <person name="Cochrane G."/>
            <person name="Meng A."/>
            <person name="Brown T."/>
            <person name="Cohen L."/>
        </authorList>
    </citation>
    <scope>NUCLEOTIDE SEQUENCE</scope>
    <source>
        <strain evidence="10">Clade-D-RCC2572</strain>
        <strain evidence="11">Clade-D-RCC2573</strain>
    </source>
</reference>
<evidence type="ECO:0000256" key="2">
    <source>
        <dbReference type="ARBA" id="ARBA00004496"/>
    </source>
</evidence>
<protein>
    <submittedName>
        <fullName evidence="11">Uncharacterized protein</fullName>
    </submittedName>
</protein>
<evidence type="ECO:0000256" key="5">
    <source>
        <dbReference type="ARBA" id="ARBA00022884"/>
    </source>
</evidence>
<keyword evidence="6" id="KW-0539">Nucleus</keyword>